<dbReference type="InterPro" id="IPR005500">
    <property type="entry name" value="DUF309"/>
</dbReference>
<dbReference type="SUPFAM" id="SSF140663">
    <property type="entry name" value="TTHA0068-like"/>
    <property type="match status" value="1"/>
</dbReference>
<dbReference type="Proteomes" id="UP000246635">
    <property type="component" value="Unassembled WGS sequence"/>
</dbReference>
<dbReference type="EMBL" id="QGTQ01000004">
    <property type="protein sequence ID" value="PWW05446.1"/>
    <property type="molecule type" value="Genomic_DNA"/>
</dbReference>
<dbReference type="InterPro" id="IPR023203">
    <property type="entry name" value="TTHA0068_sf"/>
</dbReference>
<evidence type="ECO:0000313" key="1">
    <source>
        <dbReference type="EMBL" id="PWW05446.1"/>
    </source>
</evidence>
<comment type="caution">
    <text evidence="1">The sequence shown here is derived from an EMBL/GenBank/DDBJ whole genome shotgun (WGS) entry which is preliminary data.</text>
</comment>
<dbReference type="AlphaFoldDB" id="A0A2V2YVR0"/>
<organism evidence="1 2">
    <name type="scientific">Paenibacillus cellulosilyticus</name>
    <dbReference type="NCBI Taxonomy" id="375489"/>
    <lineage>
        <taxon>Bacteria</taxon>
        <taxon>Bacillati</taxon>
        <taxon>Bacillota</taxon>
        <taxon>Bacilli</taxon>
        <taxon>Bacillales</taxon>
        <taxon>Paenibacillaceae</taxon>
        <taxon>Paenibacillus</taxon>
    </lineage>
</organism>
<reference evidence="1 2" key="1">
    <citation type="submission" date="2018-05" db="EMBL/GenBank/DDBJ databases">
        <title>Genomic Encyclopedia of Type Strains, Phase III (KMG-III): the genomes of soil and plant-associated and newly described type strains.</title>
        <authorList>
            <person name="Whitman W."/>
        </authorList>
    </citation>
    <scope>NUCLEOTIDE SEQUENCE [LARGE SCALE GENOMIC DNA]</scope>
    <source>
        <strain evidence="1 2">CECT 5696</strain>
    </source>
</reference>
<dbReference type="PANTHER" id="PTHR34796">
    <property type="entry name" value="EXPRESSED PROTEIN"/>
    <property type="match status" value="1"/>
</dbReference>
<dbReference type="Pfam" id="PF03745">
    <property type="entry name" value="DUF309"/>
    <property type="match status" value="1"/>
</dbReference>
<protein>
    <recommendedName>
        <fullName evidence="3">DUF309 domain-containing protein</fullName>
    </recommendedName>
</protein>
<evidence type="ECO:0008006" key="3">
    <source>
        <dbReference type="Google" id="ProtNLM"/>
    </source>
</evidence>
<dbReference type="Gene3D" id="1.10.3450.10">
    <property type="entry name" value="TTHA0068-like"/>
    <property type="match status" value="1"/>
</dbReference>
<gene>
    <name evidence="1" type="ORF">DFQ01_1044</name>
</gene>
<accession>A0A2V2YVR0</accession>
<name>A0A2V2YVR0_9BACL</name>
<dbReference type="PANTHER" id="PTHR34796:SF1">
    <property type="entry name" value="EXPRESSED PROTEIN"/>
    <property type="match status" value="1"/>
</dbReference>
<evidence type="ECO:0000313" key="2">
    <source>
        <dbReference type="Proteomes" id="UP000246635"/>
    </source>
</evidence>
<sequence>MQMAASYPLSYISYLSEFHATRDYFECHELLEEYWKEHQGEPFTNTWHGLIQVAVGLYHHRRGNTAGAVKMWSSALIRLTTDKLEQLGLEGDVMLRELTLRRDALTLDASYPYTDMELPIRDPLLREACLSFCVERGWRWGTPSTEIDEAVIQRHLTRDRSEVIAARQQAVLNKQKERS</sequence>
<proteinExistence type="predicted"/>
<keyword evidence="2" id="KW-1185">Reference proteome</keyword>